<dbReference type="PANTHER" id="PTHR35010:SF2">
    <property type="entry name" value="BLL4672 PROTEIN"/>
    <property type="match status" value="1"/>
</dbReference>
<dbReference type="InterPro" id="IPR001387">
    <property type="entry name" value="Cro/C1-type_HTH"/>
</dbReference>
<protein>
    <submittedName>
        <fullName evidence="2">Helix-turn-helix transcriptional regulator</fullName>
    </submittedName>
</protein>
<dbReference type="CDD" id="cd00093">
    <property type="entry name" value="HTH_XRE"/>
    <property type="match status" value="1"/>
</dbReference>
<dbReference type="Proteomes" id="UP001500967">
    <property type="component" value="Unassembled WGS sequence"/>
</dbReference>
<dbReference type="Gene3D" id="3.30.450.180">
    <property type="match status" value="1"/>
</dbReference>
<dbReference type="SUPFAM" id="SSF47413">
    <property type="entry name" value="lambda repressor-like DNA-binding domains"/>
    <property type="match status" value="1"/>
</dbReference>
<evidence type="ECO:0000259" key="1">
    <source>
        <dbReference type="PROSITE" id="PS50943"/>
    </source>
</evidence>
<name>A0ABP3E1W5_9ACTN</name>
<evidence type="ECO:0000313" key="2">
    <source>
        <dbReference type="EMBL" id="GAA0247177.1"/>
    </source>
</evidence>
<organism evidence="2 3">
    <name type="scientific">Cryptosporangium japonicum</name>
    <dbReference type="NCBI Taxonomy" id="80872"/>
    <lineage>
        <taxon>Bacteria</taxon>
        <taxon>Bacillati</taxon>
        <taxon>Actinomycetota</taxon>
        <taxon>Actinomycetes</taxon>
        <taxon>Cryptosporangiales</taxon>
        <taxon>Cryptosporangiaceae</taxon>
        <taxon>Cryptosporangium</taxon>
    </lineage>
</organism>
<dbReference type="InterPro" id="IPR041413">
    <property type="entry name" value="MLTR_LBD"/>
</dbReference>
<sequence length="291" mass="31213">MDDCAAEVRDFLTTRRARITPERAGLPVVGRRRVKGLRRSEVALLAGMSPEYYAKLERGSLAGASAGVLDAIARALQFDDAERAYLMRLAHEANGSAAVLRPRAPAPETAIRPSLQWTLDAITGPAFLSNAQADVLAANPLGRALLSEMFAGPPNLARFVFLDPAAPHCFPGWSGVADTVAANLRTALGQDAHDQGLCALISELSARSDEFRRRWALHDVVTHATGVTVFRHRLVGELSLSWETLDLRTRPGGALTVYSAEPGSPSADALNLLAAWALGPSYRGITERTTP</sequence>
<gene>
    <name evidence="2" type="ORF">GCM10009539_35610</name>
</gene>
<dbReference type="InterPro" id="IPR010982">
    <property type="entry name" value="Lambda_DNA-bd_dom_sf"/>
</dbReference>
<keyword evidence="3" id="KW-1185">Reference proteome</keyword>
<reference evidence="3" key="1">
    <citation type="journal article" date="2019" name="Int. J. Syst. Evol. Microbiol.">
        <title>The Global Catalogue of Microorganisms (GCM) 10K type strain sequencing project: providing services to taxonomists for standard genome sequencing and annotation.</title>
        <authorList>
            <consortium name="The Broad Institute Genomics Platform"/>
            <consortium name="The Broad Institute Genome Sequencing Center for Infectious Disease"/>
            <person name="Wu L."/>
            <person name="Ma J."/>
        </authorList>
    </citation>
    <scope>NUCLEOTIDE SEQUENCE [LARGE SCALE GENOMIC DNA]</scope>
    <source>
        <strain evidence="3">JCM 10425</strain>
    </source>
</reference>
<dbReference type="RefSeq" id="WP_344649943.1">
    <property type="nucleotide sequence ID" value="NZ_BAAAGX010000014.1"/>
</dbReference>
<dbReference type="Pfam" id="PF13560">
    <property type="entry name" value="HTH_31"/>
    <property type="match status" value="1"/>
</dbReference>
<dbReference type="PROSITE" id="PS50943">
    <property type="entry name" value="HTH_CROC1"/>
    <property type="match status" value="1"/>
</dbReference>
<proteinExistence type="predicted"/>
<dbReference type="EMBL" id="BAAAGX010000014">
    <property type="protein sequence ID" value="GAA0247177.1"/>
    <property type="molecule type" value="Genomic_DNA"/>
</dbReference>
<dbReference type="Gene3D" id="1.10.260.40">
    <property type="entry name" value="lambda repressor-like DNA-binding domains"/>
    <property type="match status" value="1"/>
</dbReference>
<dbReference type="PANTHER" id="PTHR35010">
    <property type="entry name" value="BLL4672 PROTEIN-RELATED"/>
    <property type="match status" value="1"/>
</dbReference>
<dbReference type="Pfam" id="PF17765">
    <property type="entry name" value="MLTR_LBD"/>
    <property type="match status" value="1"/>
</dbReference>
<dbReference type="SMART" id="SM00530">
    <property type="entry name" value="HTH_XRE"/>
    <property type="match status" value="1"/>
</dbReference>
<feature type="domain" description="HTH cro/C1-type" evidence="1">
    <location>
        <begin position="32"/>
        <end position="83"/>
    </location>
</feature>
<evidence type="ECO:0000313" key="3">
    <source>
        <dbReference type="Proteomes" id="UP001500967"/>
    </source>
</evidence>
<comment type="caution">
    <text evidence="2">The sequence shown here is derived from an EMBL/GenBank/DDBJ whole genome shotgun (WGS) entry which is preliminary data.</text>
</comment>
<accession>A0ABP3E1W5</accession>